<evidence type="ECO:0000313" key="2">
    <source>
        <dbReference type="EMBL" id="MBB3038788.1"/>
    </source>
</evidence>
<sequence>MRKKGTKKGLLAAACALPLALGVAACGDDEVTTDDGLNGDQLGETWDDAQEEVEGIWTTGGDTSCSDFIEQDEDEQLETVTAYLEDELDRTVEPNDPEVNDTTTRLLEVCEDPAEADTAIRDADTGGM</sequence>
<evidence type="ECO:0000256" key="1">
    <source>
        <dbReference type="SAM" id="SignalP"/>
    </source>
</evidence>
<protein>
    <submittedName>
        <fullName evidence="2">Acid stress chaperone HdeA</fullName>
    </submittedName>
</protein>
<dbReference type="Proteomes" id="UP000567922">
    <property type="component" value="Unassembled WGS sequence"/>
</dbReference>
<feature type="chain" id="PRO_5038692018" evidence="1">
    <location>
        <begin position="26"/>
        <end position="128"/>
    </location>
</feature>
<dbReference type="RefSeq" id="WP_064441461.1">
    <property type="nucleotide sequence ID" value="NZ_BDDI01000014.1"/>
</dbReference>
<comment type="caution">
    <text evidence="2">The sequence shown here is derived from an EMBL/GenBank/DDBJ whole genome shotgun (WGS) entry which is preliminary data.</text>
</comment>
<dbReference type="AlphaFoldDB" id="A0A839RRD6"/>
<evidence type="ECO:0000313" key="3">
    <source>
        <dbReference type="Proteomes" id="UP000567922"/>
    </source>
</evidence>
<accession>A0A839RRD6</accession>
<name>A0A839RRD6_9ACTN</name>
<dbReference type="PROSITE" id="PS51257">
    <property type="entry name" value="PROKAR_LIPOPROTEIN"/>
    <property type="match status" value="1"/>
</dbReference>
<keyword evidence="1" id="KW-0732">Signal</keyword>
<proteinExistence type="predicted"/>
<dbReference type="EMBL" id="JACHWS010000003">
    <property type="protein sequence ID" value="MBB3038788.1"/>
    <property type="molecule type" value="Genomic_DNA"/>
</dbReference>
<gene>
    <name evidence="2" type="ORF">FHU29_003257</name>
</gene>
<dbReference type="OrthoDB" id="4567275at2"/>
<feature type="signal peptide" evidence="1">
    <location>
        <begin position="1"/>
        <end position="25"/>
    </location>
</feature>
<keyword evidence="3" id="KW-1185">Reference proteome</keyword>
<organism evidence="2 3">
    <name type="scientific">Hoyosella altamirensis</name>
    <dbReference type="NCBI Taxonomy" id="616997"/>
    <lineage>
        <taxon>Bacteria</taxon>
        <taxon>Bacillati</taxon>
        <taxon>Actinomycetota</taxon>
        <taxon>Actinomycetes</taxon>
        <taxon>Mycobacteriales</taxon>
        <taxon>Hoyosellaceae</taxon>
        <taxon>Hoyosella</taxon>
    </lineage>
</organism>
<reference evidence="2 3" key="1">
    <citation type="submission" date="2020-08" db="EMBL/GenBank/DDBJ databases">
        <title>Sequencing the genomes of 1000 actinobacteria strains.</title>
        <authorList>
            <person name="Klenk H.-P."/>
        </authorList>
    </citation>
    <scope>NUCLEOTIDE SEQUENCE [LARGE SCALE GENOMIC DNA]</scope>
    <source>
        <strain evidence="2 3">DSM 45258</strain>
    </source>
</reference>